<dbReference type="GO" id="GO:0016757">
    <property type="term" value="F:glycosyltransferase activity"/>
    <property type="evidence" value="ECO:0007669"/>
    <property type="project" value="UniProtKB-KW"/>
</dbReference>
<dbReference type="SUPFAM" id="SSF53448">
    <property type="entry name" value="Nucleotide-diphospho-sugar transferases"/>
    <property type="match status" value="1"/>
</dbReference>
<dbReference type="Proteomes" id="UP000265962">
    <property type="component" value="Unassembled WGS sequence"/>
</dbReference>
<organism evidence="8 9">
    <name type="scientific">Propionibacterium ruminifibrarum</name>
    <dbReference type="NCBI Taxonomy" id="1962131"/>
    <lineage>
        <taxon>Bacteria</taxon>
        <taxon>Bacillati</taxon>
        <taxon>Actinomycetota</taxon>
        <taxon>Actinomycetes</taxon>
        <taxon>Propionibacteriales</taxon>
        <taxon>Propionibacteriaceae</taxon>
        <taxon>Propionibacterium</taxon>
    </lineage>
</organism>
<evidence type="ECO:0000259" key="6">
    <source>
        <dbReference type="Pfam" id="PF17994"/>
    </source>
</evidence>
<comment type="pathway">
    <text evidence="1">Cell wall biogenesis; cell wall polysaccharide biosynthesis.</text>
</comment>
<gene>
    <name evidence="8" type="ORF">PROPJV5_2118</name>
</gene>
<keyword evidence="9" id="KW-1185">Reference proteome</keyword>
<keyword evidence="4 8" id="KW-0808">Transferase</keyword>
<dbReference type="RefSeq" id="WP_147385430.1">
    <property type="nucleotide sequence ID" value="NZ_OMOH01000009.1"/>
</dbReference>
<reference evidence="9" key="1">
    <citation type="submission" date="2018-02" db="EMBL/GenBank/DDBJ databases">
        <authorList>
            <person name="Hornung B."/>
        </authorList>
    </citation>
    <scope>NUCLEOTIDE SEQUENCE [LARGE SCALE GENOMIC DNA]</scope>
</reference>
<evidence type="ECO:0000256" key="5">
    <source>
        <dbReference type="SAM" id="MobiDB-lite"/>
    </source>
</evidence>
<proteinExistence type="inferred from homology"/>
<feature type="domain" description="Galactofuranosyltransferase GlfT2 N-terminal" evidence="6">
    <location>
        <begin position="71"/>
        <end position="183"/>
    </location>
</feature>
<evidence type="ECO:0000313" key="8">
    <source>
        <dbReference type="EMBL" id="SPF69157.1"/>
    </source>
</evidence>
<evidence type="ECO:0000313" key="9">
    <source>
        <dbReference type="Proteomes" id="UP000265962"/>
    </source>
</evidence>
<evidence type="ECO:0000259" key="7">
    <source>
        <dbReference type="Pfam" id="PF19320"/>
    </source>
</evidence>
<dbReference type="Pfam" id="PF13641">
    <property type="entry name" value="Glyco_tranf_2_3"/>
    <property type="match status" value="1"/>
</dbReference>
<dbReference type="InterPro" id="IPR029044">
    <property type="entry name" value="Nucleotide-diphossugar_trans"/>
</dbReference>
<evidence type="ECO:0000256" key="4">
    <source>
        <dbReference type="ARBA" id="ARBA00022679"/>
    </source>
</evidence>
<protein>
    <submittedName>
        <fullName evidence="8">Glycosyltransferase like family 2</fullName>
    </submittedName>
</protein>
<evidence type="ECO:0000256" key="2">
    <source>
        <dbReference type="ARBA" id="ARBA00006739"/>
    </source>
</evidence>
<feature type="region of interest" description="Disordered" evidence="5">
    <location>
        <begin position="40"/>
        <end position="68"/>
    </location>
</feature>
<dbReference type="OrthoDB" id="3225550at2"/>
<dbReference type="InterPro" id="IPR040492">
    <property type="entry name" value="GlfT2_N"/>
</dbReference>
<dbReference type="AlphaFoldDB" id="A0A375I2R1"/>
<sequence length="664" mass="74956">MSTQTMNSAQAWTTAVRVVLPESNDEDKLPLYVDFGRRGPTETLEASKDSKGSKTTTSQTVTQDLGESHSELVQSRRQIALPRGLRVSFATILNGFPASYWRQWTDVQQVRLRLVLTGAVSVMIYRSNSQGRAQRVDTLKVENGGQEEITYDLKLSTFADGGWYWFDLIADSDDAQLIEGEWLVAGEPVRPGSLSIGITTFNRPDYCAETLQALGSANDLISHVDRVYVVDQGNKNVKDDQGFPRAQELLGDKLRMIYQGNMGGSGGFSRGMYESVMAAESTYHLVLDDDVQIEPEGIERALIFATFCRKPTIVGGMMFDLLNKSVLHTWGERLDRYQWFWGPADGYPQGVDVTTNQLRATPWMHQRLDVDYNGWWMCLIPVETLRQLGLSIPVFIKWDDAEYGLRAQRAGVPTVTLPGAAVWHMSWTDKDDTIDWQAYFHERNRILTALLYSPYPLGGRLPWNLVARDMKHAVSSEYYAQEMRILALKDILSGPDHLHETITTRLPELRAAAKEYTQSRYESDPAAFPEVDRNKPWHRGRLPKRPSAVTLLPWTLKTALKHLLPVSEDAQKRPQAALPHSKASFWMLANFDSVLVSKADGTGTAWYKRDPKLFRDQVAREAVLRAQLVSKWNTLSAQYRAAASDFTSFDTWAKTFGIADQGEN</sequence>
<dbReference type="Pfam" id="PF17994">
    <property type="entry name" value="Glft2_N"/>
    <property type="match status" value="1"/>
</dbReference>
<comment type="similarity">
    <text evidence="2">Belongs to the glycosyltransferase 2 family.</text>
</comment>
<evidence type="ECO:0000256" key="1">
    <source>
        <dbReference type="ARBA" id="ARBA00004776"/>
    </source>
</evidence>
<dbReference type="PANTHER" id="PTHR43179:SF12">
    <property type="entry name" value="GALACTOFURANOSYLTRANSFERASE GLFT2"/>
    <property type="match status" value="1"/>
</dbReference>
<name>A0A375I2R1_9ACTN</name>
<feature type="compositionally biased region" description="Low complexity" evidence="5">
    <location>
        <begin position="53"/>
        <end position="62"/>
    </location>
</feature>
<feature type="compositionally biased region" description="Basic and acidic residues" evidence="5">
    <location>
        <begin position="40"/>
        <end position="52"/>
    </location>
</feature>
<dbReference type="EMBL" id="OMOH01000009">
    <property type="protein sequence ID" value="SPF69157.1"/>
    <property type="molecule type" value="Genomic_DNA"/>
</dbReference>
<evidence type="ECO:0000256" key="3">
    <source>
        <dbReference type="ARBA" id="ARBA00022676"/>
    </source>
</evidence>
<dbReference type="InterPro" id="IPR045699">
    <property type="entry name" value="GlfT2_C"/>
</dbReference>
<accession>A0A375I2R1</accession>
<dbReference type="Pfam" id="PF19320">
    <property type="entry name" value="GlfT2_domain3"/>
    <property type="match status" value="1"/>
</dbReference>
<keyword evidence="3" id="KW-0328">Glycosyltransferase</keyword>
<feature type="domain" description="Galactofuranosyltransferase-2 C-terminal" evidence="7">
    <location>
        <begin position="467"/>
        <end position="656"/>
    </location>
</feature>
<dbReference type="Gene3D" id="3.90.550.60">
    <property type="match status" value="1"/>
</dbReference>
<dbReference type="PANTHER" id="PTHR43179">
    <property type="entry name" value="RHAMNOSYLTRANSFERASE WBBL"/>
    <property type="match status" value="1"/>
</dbReference>